<dbReference type="Pfam" id="PF02311">
    <property type="entry name" value="AraC_binding"/>
    <property type="match status" value="1"/>
</dbReference>
<dbReference type="PANTHER" id="PTHR43280">
    <property type="entry name" value="ARAC-FAMILY TRANSCRIPTIONAL REGULATOR"/>
    <property type="match status" value="1"/>
</dbReference>
<proteinExistence type="predicted"/>
<dbReference type="InterPro" id="IPR018060">
    <property type="entry name" value="HTH_AraC"/>
</dbReference>
<gene>
    <name evidence="5" type="ORF">A5844_001147</name>
</gene>
<evidence type="ECO:0000256" key="1">
    <source>
        <dbReference type="ARBA" id="ARBA00023015"/>
    </source>
</evidence>
<feature type="domain" description="HTH araC/xylS-type" evidence="4">
    <location>
        <begin position="186"/>
        <end position="283"/>
    </location>
</feature>
<name>A0A242K0C5_9ENTE</name>
<evidence type="ECO:0000256" key="2">
    <source>
        <dbReference type="ARBA" id="ARBA00023125"/>
    </source>
</evidence>
<dbReference type="RefSeq" id="WP_086284320.1">
    <property type="nucleotide sequence ID" value="NZ_NGMO01000002.1"/>
</dbReference>
<dbReference type="SMART" id="SM00342">
    <property type="entry name" value="HTH_ARAC"/>
    <property type="match status" value="1"/>
</dbReference>
<dbReference type="GO" id="GO:0043565">
    <property type="term" value="F:sequence-specific DNA binding"/>
    <property type="evidence" value="ECO:0007669"/>
    <property type="project" value="InterPro"/>
</dbReference>
<dbReference type="PROSITE" id="PS01124">
    <property type="entry name" value="HTH_ARAC_FAMILY_2"/>
    <property type="match status" value="1"/>
</dbReference>
<accession>A0A242K0C5</accession>
<dbReference type="InterPro" id="IPR014710">
    <property type="entry name" value="RmlC-like_jellyroll"/>
</dbReference>
<organism evidence="5 6">
    <name type="scientific">Candidatus Enterococcus wittei</name>
    <dbReference type="NCBI Taxonomy" id="1987383"/>
    <lineage>
        <taxon>Bacteria</taxon>
        <taxon>Bacillati</taxon>
        <taxon>Bacillota</taxon>
        <taxon>Bacilli</taxon>
        <taxon>Lactobacillales</taxon>
        <taxon>Enterococcaceae</taxon>
        <taxon>Enterococcus</taxon>
    </lineage>
</organism>
<evidence type="ECO:0000259" key="4">
    <source>
        <dbReference type="PROSITE" id="PS01124"/>
    </source>
</evidence>
<keyword evidence="6" id="KW-1185">Reference proteome</keyword>
<protein>
    <submittedName>
        <fullName evidence="5">AraC family transcriptional regulator</fullName>
    </submittedName>
</protein>
<dbReference type="PANTHER" id="PTHR43280:SF34">
    <property type="entry name" value="ARAC-FAMILY TRANSCRIPTIONAL REGULATOR"/>
    <property type="match status" value="1"/>
</dbReference>
<evidence type="ECO:0000313" key="6">
    <source>
        <dbReference type="Proteomes" id="UP000194933"/>
    </source>
</evidence>
<keyword evidence="2" id="KW-0238">DNA-binding</keyword>
<dbReference type="SUPFAM" id="SSF51215">
    <property type="entry name" value="Regulatory protein AraC"/>
    <property type="match status" value="1"/>
</dbReference>
<dbReference type="Proteomes" id="UP000194933">
    <property type="component" value="Unassembled WGS sequence"/>
</dbReference>
<dbReference type="STRING" id="1987383.A5844_001147"/>
<keyword evidence="3" id="KW-0804">Transcription</keyword>
<reference evidence="5 6" key="1">
    <citation type="submission" date="2017-05" db="EMBL/GenBank/DDBJ databases">
        <title>The Genome Sequence of Enterococcus sp. 10A9_DIV0425.</title>
        <authorList>
            <consortium name="The Broad Institute Genomics Platform"/>
            <consortium name="The Broad Institute Genomic Center for Infectious Diseases"/>
            <person name="Earl A."/>
            <person name="Manson A."/>
            <person name="Schwartman J."/>
            <person name="Gilmore M."/>
            <person name="Abouelleil A."/>
            <person name="Cao P."/>
            <person name="Chapman S."/>
            <person name="Cusick C."/>
            <person name="Shea T."/>
            <person name="Young S."/>
            <person name="Neafsey D."/>
            <person name="Nusbaum C."/>
            <person name="Birren B."/>
        </authorList>
    </citation>
    <scope>NUCLEOTIDE SEQUENCE [LARGE SCALE GENOMIC DNA]</scope>
    <source>
        <strain evidence="5 6">10A9_DIV0425</strain>
    </source>
</reference>
<dbReference type="Pfam" id="PF12833">
    <property type="entry name" value="HTH_18"/>
    <property type="match status" value="1"/>
</dbReference>
<comment type="caution">
    <text evidence="5">The sequence shown here is derived from an EMBL/GenBank/DDBJ whole genome shotgun (WGS) entry which is preliminary data.</text>
</comment>
<dbReference type="EMBL" id="NGMO01000002">
    <property type="protein sequence ID" value="OTP11013.1"/>
    <property type="molecule type" value="Genomic_DNA"/>
</dbReference>
<evidence type="ECO:0000256" key="3">
    <source>
        <dbReference type="ARBA" id="ARBA00023163"/>
    </source>
</evidence>
<dbReference type="InterPro" id="IPR037923">
    <property type="entry name" value="HTH-like"/>
</dbReference>
<dbReference type="GO" id="GO:0003700">
    <property type="term" value="F:DNA-binding transcription factor activity"/>
    <property type="evidence" value="ECO:0007669"/>
    <property type="project" value="InterPro"/>
</dbReference>
<dbReference type="AlphaFoldDB" id="A0A242K0C5"/>
<dbReference type="InterPro" id="IPR009057">
    <property type="entry name" value="Homeodomain-like_sf"/>
</dbReference>
<sequence length="299" mass="35728">MQQKKINGEKVNTMVSDQYEIYHVEDVVSQNKTIYHQHDFYEIHATLRGKASFYLNGRQFTIQAGSVLLIHSNDLHRIVRQSTDVFERVYIFITSSFLESRSTQWSNLSSCFQPLGEKRSRVLQVDPQQLKEKLAFIDQYPNKQNYGEDIKYEQSLVDYLIFLNQVVQKEENTQEQNAIVPNERVEQMLQYISKNLSHSLTLEEMEKQFFVSRYHITREFKKHTGFTFHQYVMKKKLIYGKQLLREYRSSSTIYNQCGFSSYPHFLKAFKKEFGLTPKEFLKRNTQNQLVHYEHFEEVH</sequence>
<evidence type="ECO:0000313" key="5">
    <source>
        <dbReference type="EMBL" id="OTP11013.1"/>
    </source>
</evidence>
<dbReference type="Gene3D" id="2.60.120.10">
    <property type="entry name" value="Jelly Rolls"/>
    <property type="match status" value="1"/>
</dbReference>
<keyword evidence="1" id="KW-0805">Transcription regulation</keyword>
<dbReference type="SUPFAM" id="SSF46689">
    <property type="entry name" value="Homeodomain-like"/>
    <property type="match status" value="2"/>
</dbReference>
<dbReference type="Gene3D" id="1.10.10.60">
    <property type="entry name" value="Homeodomain-like"/>
    <property type="match status" value="2"/>
</dbReference>
<dbReference type="InterPro" id="IPR003313">
    <property type="entry name" value="AraC-bd"/>
</dbReference>